<evidence type="ECO:0000259" key="1">
    <source>
        <dbReference type="Pfam" id="PF22123"/>
    </source>
</evidence>
<dbReference type="AlphaFoldDB" id="A0AAW1ICE2"/>
<dbReference type="PANTHER" id="PTHR12384:SF2">
    <property type="entry name" value="MATERNAL PROTEIN EXUPERANTIA"/>
    <property type="match status" value="1"/>
</dbReference>
<accession>A0AAW1ICE2</accession>
<dbReference type="InterPro" id="IPR054362">
    <property type="entry name" value="Exu_RNase_H-like"/>
</dbReference>
<name>A0AAW1ICE2_POPJA</name>
<dbReference type="EMBL" id="JASPKY010000651">
    <property type="protein sequence ID" value="KAK9687309.1"/>
    <property type="molecule type" value="Genomic_DNA"/>
</dbReference>
<proteinExistence type="predicted"/>
<gene>
    <name evidence="2" type="ORF">QE152_g36544</name>
</gene>
<dbReference type="InterPro" id="IPR037998">
    <property type="entry name" value="Exu"/>
</dbReference>
<reference evidence="2 3" key="1">
    <citation type="journal article" date="2024" name="BMC Genomics">
        <title>De novo assembly and annotation of Popillia japonica's genome with initial clues to its potential as an invasive pest.</title>
        <authorList>
            <person name="Cucini C."/>
            <person name="Boschi S."/>
            <person name="Funari R."/>
            <person name="Cardaioli E."/>
            <person name="Iannotti N."/>
            <person name="Marturano G."/>
            <person name="Paoli F."/>
            <person name="Bruttini M."/>
            <person name="Carapelli A."/>
            <person name="Frati F."/>
            <person name="Nardi F."/>
        </authorList>
    </citation>
    <scope>NUCLEOTIDE SEQUENCE [LARGE SCALE GENOMIC DNA]</scope>
    <source>
        <strain evidence="2">DMR45628</strain>
    </source>
</reference>
<dbReference type="GO" id="GO:0042803">
    <property type="term" value="F:protein homodimerization activity"/>
    <property type="evidence" value="ECO:0007669"/>
    <property type="project" value="InterPro"/>
</dbReference>
<feature type="domain" description="Exuperantia RNAse H-like" evidence="1">
    <location>
        <begin position="14"/>
        <end position="171"/>
    </location>
</feature>
<evidence type="ECO:0000313" key="2">
    <source>
        <dbReference type="EMBL" id="KAK9687309.1"/>
    </source>
</evidence>
<dbReference type="PANTHER" id="PTHR12384">
    <property type="entry name" value="MATERNAL PROTEIN EXUPERANTIA"/>
    <property type="match status" value="1"/>
</dbReference>
<dbReference type="GO" id="GO:0045450">
    <property type="term" value="P:bicoid mRNA localization"/>
    <property type="evidence" value="ECO:0007669"/>
    <property type="project" value="InterPro"/>
</dbReference>
<evidence type="ECO:0000313" key="3">
    <source>
        <dbReference type="Proteomes" id="UP001458880"/>
    </source>
</evidence>
<dbReference type="GO" id="GO:0003723">
    <property type="term" value="F:RNA binding"/>
    <property type="evidence" value="ECO:0007669"/>
    <property type="project" value="InterPro"/>
</dbReference>
<keyword evidence="3" id="KW-1185">Reference proteome</keyword>
<comment type="caution">
    <text evidence="2">The sequence shown here is derived from an EMBL/GenBank/DDBJ whole genome shotgun (WGS) entry which is preliminary data.</text>
</comment>
<protein>
    <recommendedName>
        <fullName evidence="1">Exuperantia RNAse H-like domain-containing protein</fullName>
    </recommendedName>
</protein>
<sequence length="507" mass="59143">MKSNMKDCGIPEKYKVVTWSANTTGSQHTDEICELAAYSRDLTYTQYIIPYCDVKLSHWKQHGLKEYNTSKLRFLVNREKIVSTKTEIHALRDFLYWLDNLENPSSNKIILVCYDEHNYMEEILKEAINRCNLNNKFCNIVEGLVNYYDVYQDKYKKDENLCTLHQVSKALFQQDFNIKRALSAAEMCYRIIVRSSKGDQPSKPISNKIDIYFDDTMKCYMKTINGKVSHPLIKKDTFLNTSDNNGANSNISSVDPKLNQVSVANKKHTVVTWAINVTGRRLNDKIFNIAASTRKSNFNEFIIPNKHIRRSFYSHNIRVIKDNDIKRLKDLESQTFVDTKIEITVLKEFITWLEQVKDNTTESIILVYHEQRKHSIIIFLDTLRRHNLLVKFSNVVHGFVNLFQIIENKCKDITTSFTLNNICRLLLKKKIFIGDAMARAEICYEIMMAIKQNVHVKNDIHSKDNTEKLTEEIYLDVFIEPFISLVATELEQHKVPCKTVTFKPQTV</sequence>
<dbReference type="Pfam" id="PF22123">
    <property type="entry name" value="Exu_RNase_H_like"/>
    <property type="match status" value="2"/>
</dbReference>
<dbReference type="Proteomes" id="UP001458880">
    <property type="component" value="Unassembled WGS sequence"/>
</dbReference>
<organism evidence="2 3">
    <name type="scientific">Popillia japonica</name>
    <name type="common">Japanese beetle</name>
    <dbReference type="NCBI Taxonomy" id="7064"/>
    <lineage>
        <taxon>Eukaryota</taxon>
        <taxon>Metazoa</taxon>
        <taxon>Ecdysozoa</taxon>
        <taxon>Arthropoda</taxon>
        <taxon>Hexapoda</taxon>
        <taxon>Insecta</taxon>
        <taxon>Pterygota</taxon>
        <taxon>Neoptera</taxon>
        <taxon>Endopterygota</taxon>
        <taxon>Coleoptera</taxon>
        <taxon>Polyphaga</taxon>
        <taxon>Scarabaeiformia</taxon>
        <taxon>Scarabaeidae</taxon>
        <taxon>Rutelinae</taxon>
        <taxon>Popillia</taxon>
    </lineage>
</organism>
<feature type="domain" description="Exuperantia RNAse H-like" evidence="1">
    <location>
        <begin position="269"/>
        <end position="426"/>
    </location>
</feature>